<name>A0A4R5UGF9_9HYPH</name>
<dbReference type="GO" id="GO:0005886">
    <property type="term" value="C:plasma membrane"/>
    <property type="evidence" value="ECO:0007669"/>
    <property type="project" value="InterPro"/>
</dbReference>
<evidence type="ECO:0000259" key="5">
    <source>
        <dbReference type="Pfam" id="PF04357"/>
    </source>
</evidence>
<evidence type="ECO:0000256" key="4">
    <source>
        <dbReference type="ARBA" id="ARBA00023136"/>
    </source>
</evidence>
<reference evidence="6 7" key="1">
    <citation type="submission" date="2019-03" db="EMBL/GenBank/DDBJ databases">
        <title>Rhizobium sp. nov., an bacterium isolated from biocrust in Mu Us Desert.</title>
        <authorList>
            <person name="Lixiong L."/>
        </authorList>
    </citation>
    <scope>NUCLEOTIDE SEQUENCE [LARGE SCALE GENOMIC DNA]</scope>
    <source>
        <strain evidence="6 7">SPY-1</strain>
    </source>
</reference>
<accession>A0A4R5UGF9</accession>
<dbReference type="GO" id="GO:0097347">
    <property type="term" value="C:TAM protein secretion complex"/>
    <property type="evidence" value="ECO:0007669"/>
    <property type="project" value="TreeGrafter"/>
</dbReference>
<comment type="subcellular location">
    <subcellularLocation>
        <location evidence="1">Membrane</location>
        <topology evidence="1">Single-pass membrane protein</topology>
    </subcellularLocation>
</comment>
<evidence type="ECO:0000313" key="6">
    <source>
        <dbReference type="EMBL" id="TDK34530.1"/>
    </source>
</evidence>
<keyword evidence="7" id="KW-1185">Reference proteome</keyword>
<sequence>MTLMMSLTRWILKAALAAVAILFVMALGVVLFVALTPFGGDIAATRISALVSTPDRQVTFSRPEGLLTGDLRIDSLTLSDEMGAYAQIGGIKVDWSPTALVSGVFRAEHVSAETVHFLRTPEPPKTIKTQSTSESGSPLPVGVRVAQIDLPDINLSQALSGRDFSLSLKGSIDATGPNIALNLQATRKDEADAKAFADILYAPSENRLTLKASVSEPQGGLLARLLRLPGAPAVQLALDGEGPLSNWAGKLNGSVDGSPVISVDGKHVLVANGAHRLEVVGGGQLASLMPPAFRQLFDGTTNINVAATYAPSGRIDIEKGDLASGAVRIAAKGAWDPKGDNSLTASLTGTKGPVAVAWPINGQESRFSFESVNFTLTGAATSARFNATAALNAAELPQGRFNQIRLQAESEDLNLITRSGSIRSRFTAGQLNFADDNLDRLIRGPLTLDAPLRLAPPAIGLDAATFESAGLSGTVSGAFDTSKQAVTGNFRLFANPIVLPPALASKFEGTIAAEGYVETLSSDRVSVENLVIKSNALEARGNVLLENGKVTGRLAGRLPDIKRWLKDAEGAAGFDISADGPLAAVGIKAVVNSADARLVGRKLEDLSFRLEGTANPNAPQGHVTATGSLDGQAIRINADVASAQGRTSAPAITAEIGPNKLNGALTFSPDFMPAGKIDFDFPDVSLLAALAAQQAQGDIKGSATFTNTAGKSAAVIKASGSALRRGSLEVLKPDIDLTIPDLRALAAEGAIRAARLGAGSVGLNDLTLGITHGGTTTAFDLAAQYDNAPLTATGALETGGGLAVGINTFAAAPRSIPVRLTAPTRIPIENGTARLNGLTIATGSGSVSVTGSAGSALDLTATINALPASLINSFAPALNAAGTISGTISATGTTSAPAVRYDLEWSDAQLRQMRDAGIAPFRLAAAGSFANGTIALDNTRMTGADGLDVTANGRVILQNDGPPALDINANAKAVPAGLANAFAPGLGARGTISGSVVATGTPQAPAVRYDLAWKNAAVTQTASAGIATVDITANGTFQDNQVAVDLRLAGGGGISLAGGGSVALTGDKALGLKFNGQFPFSVLASQLASQGFVLDGIGKVDLAIGGTAAAPAITGTASSSGARLVDARRNLAVNELAVNVAFDGQTANISRLTGKLSGGGTVSVLGTVGITPGSGFPADLRITLAKAVYADGNMIAATADGALTVTGPLTSGPTFGGKLTLTKAAITVPARLPTSLASIDIKHRNAPGAVLRQMEEIRPKTAKGTSEPLILNLQISAPNGIFVRGRGIDAELGGDLAITGTAIAPVVSGGFKMRRGRIVILAKRLDFTSGDITFGGGLIPVLNMEATTTSAQTTITVDVTGIANDPTITFSSSPALPQDEVLARLIFGQSMSRLSPLQIAQLADAVTQLAGGGSGSLLETLRNNLGVDDLDINTDETGQTTVSVGRYINNRTYFQVEQGGANGAQATINLDVGKGVKLKAGAGTEGGTAGIFYEREY</sequence>
<dbReference type="PANTHER" id="PTHR36985">
    <property type="entry name" value="TRANSLOCATION AND ASSEMBLY MODULE SUBUNIT TAMB"/>
    <property type="match status" value="1"/>
</dbReference>
<dbReference type="PANTHER" id="PTHR36985:SF1">
    <property type="entry name" value="TRANSLOCATION AND ASSEMBLY MODULE SUBUNIT TAMB"/>
    <property type="match status" value="1"/>
</dbReference>
<protein>
    <submittedName>
        <fullName evidence="6">Translocation/assembly module TamB</fullName>
    </submittedName>
</protein>
<dbReference type="EMBL" id="SMTL01000004">
    <property type="protein sequence ID" value="TDK34530.1"/>
    <property type="molecule type" value="Genomic_DNA"/>
</dbReference>
<gene>
    <name evidence="6" type="ORF">E2F50_16980</name>
</gene>
<dbReference type="GO" id="GO:0009306">
    <property type="term" value="P:protein secretion"/>
    <property type="evidence" value="ECO:0007669"/>
    <property type="project" value="InterPro"/>
</dbReference>
<evidence type="ECO:0000256" key="1">
    <source>
        <dbReference type="ARBA" id="ARBA00004167"/>
    </source>
</evidence>
<organism evidence="6 7">
    <name type="scientific">Rhizobium deserti</name>
    <dbReference type="NCBI Taxonomy" id="2547961"/>
    <lineage>
        <taxon>Bacteria</taxon>
        <taxon>Pseudomonadati</taxon>
        <taxon>Pseudomonadota</taxon>
        <taxon>Alphaproteobacteria</taxon>
        <taxon>Hyphomicrobiales</taxon>
        <taxon>Rhizobiaceae</taxon>
        <taxon>Rhizobium/Agrobacterium group</taxon>
        <taxon>Rhizobium</taxon>
    </lineage>
</organism>
<keyword evidence="4" id="KW-0472">Membrane</keyword>
<dbReference type="Proteomes" id="UP000295238">
    <property type="component" value="Unassembled WGS sequence"/>
</dbReference>
<dbReference type="Pfam" id="PF04357">
    <property type="entry name" value="TamB"/>
    <property type="match status" value="1"/>
</dbReference>
<keyword evidence="3" id="KW-1133">Transmembrane helix</keyword>
<keyword evidence="2" id="KW-0812">Transmembrane</keyword>
<evidence type="ECO:0000313" key="7">
    <source>
        <dbReference type="Proteomes" id="UP000295238"/>
    </source>
</evidence>
<proteinExistence type="predicted"/>
<evidence type="ECO:0000256" key="2">
    <source>
        <dbReference type="ARBA" id="ARBA00022692"/>
    </source>
</evidence>
<evidence type="ECO:0000256" key="3">
    <source>
        <dbReference type="ARBA" id="ARBA00022989"/>
    </source>
</evidence>
<feature type="domain" description="Translocation and assembly module TamB C-terminal" evidence="5">
    <location>
        <begin position="1151"/>
        <end position="1497"/>
    </location>
</feature>
<comment type="caution">
    <text evidence="6">The sequence shown here is derived from an EMBL/GenBank/DDBJ whole genome shotgun (WGS) entry which is preliminary data.</text>
</comment>
<dbReference type="InterPro" id="IPR007452">
    <property type="entry name" value="TamB_C"/>
</dbReference>